<organism evidence="2">
    <name type="scientific">marine sediment metagenome</name>
    <dbReference type="NCBI Taxonomy" id="412755"/>
    <lineage>
        <taxon>unclassified sequences</taxon>
        <taxon>metagenomes</taxon>
        <taxon>ecological metagenomes</taxon>
    </lineage>
</organism>
<dbReference type="Pfam" id="PF02915">
    <property type="entry name" value="Rubrerythrin"/>
    <property type="match status" value="1"/>
</dbReference>
<dbReference type="Gene3D" id="1.20.1260.10">
    <property type="match status" value="1"/>
</dbReference>
<evidence type="ECO:0000259" key="1">
    <source>
        <dbReference type="Pfam" id="PF02915"/>
    </source>
</evidence>
<comment type="caution">
    <text evidence="2">The sequence shown here is derived from an EMBL/GenBank/DDBJ whole genome shotgun (WGS) entry which is preliminary data.</text>
</comment>
<dbReference type="AlphaFoldDB" id="X1VVJ5"/>
<dbReference type="GO" id="GO:0016491">
    <property type="term" value="F:oxidoreductase activity"/>
    <property type="evidence" value="ECO:0007669"/>
    <property type="project" value="InterPro"/>
</dbReference>
<gene>
    <name evidence="2" type="ORF">S12H4_55583</name>
</gene>
<feature type="non-terminal residue" evidence="2">
    <location>
        <position position="150"/>
    </location>
</feature>
<dbReference type="CDD" id="cd01045">
    <property type="entry name" value="Ferritin_like_AB"/>
    <property type="match status" value="1"/>
</dbReference>
<feature type="domain" description="Rubrerythrin diiron-binding" evidence="1">
    <location>
        <begin position="3"/>
        <end position="138"/>
    </location>
</feature>
<name>X1VVJ5_9ZZZZ</name>
<dbReference type="InterPro" id="IPR009078">
    <property type="entry name" value="Ferritin-like_SF"/>
</dbReference>
<dbReference type="SUPFAM" id="SSF47240">
    <property type="entry name" value="Ferritin-like"/>
    <property type="match status" value="1"/>
</dbReference>
<proteinExistence type="predicted"/>
<dbReference type="InterPro" id="IPR012347">
    <property type="entry name" value="Ferritin-like"/>
</dbReference>
<protein>
    <recommendedName>
        <fullName evidence="1">Rubrerythrin diiron-binding domain-containing protein</fullName>
    </recommendedName>
</protein>
<dbReference type="InterPro" id="IPR003251">
    <property type="entry name" value="Rr_diiron-bd_dom"/>
</dbReference>
<sequence>MDIFEFAKEKEKHAEEFYRDRAAKSPDKGLAEIFLLLANEEKKHFDLIEKMQAEVSAELTETTVLSDAAAIFEKIREGAMKFSFDRSELELYKEAQKIEQNARDYYLDKADQVEVQTQKDIFIKLAEEEKKHYFLLDNIIDFVSRPQQWL</sequence>
<reference evidence="2" key="1">
    <citation type="journal article" date="2014" name="Front. Microbiol.">
        <title>High frequency of phylogenetically diverse reductive dehalogenase-homologous genes in deep subseafloor sedimentary metagenomes.</title>
        <authorList>
            <person name="Kawai M."/>
            <person name="Futagami T."/>
            <person name="Toyoda A."/>
            <person name="Takaki Y."/>
            <person name="Nishi S."/>
            <person name="Hori S."/>
            <person name="Arai W."/>
            <person name="Tsubouchi T."/>
            <person name="Morono Y."/>
            <person name="Uchiyama I."/>
            <person name="Ito T."/>
            <person name="Fujiyama A."/>
            <person name="Inagaki F."/>
            <person name="Takami H."/>
        </authorList>
    </citation>
    <scope>NUCLEOTIDE SEQUENCE</scope>
    <source>
        <strain evidence="2">Expedition CK06-06</strain>
    </source>
</reference>
<accession>X1VVJ5</accession>
<dbReference type="PANTHER" id="PTHR33531">
    <property type="entry name" value="RUBRERYTHRIN SUBFAMILY"/>
    <property type="match status" value="1"/>
</dbReference>
<evidence type="ECO:0000313" key="2">
    <source>
        <dbReference type="EMBL" id="GAJ22046.1"/>
    </source>
</evidence>
<dbReference type="EMBL" id="BARW01035670">
    <property type="protein sequence ID" value="GAJ22046.1"/>
    <property type="molecule type" value="Genomic_DNA"/>
</dbReference>
<dbReference type="PANTHER" id="PTHR33531:SF7">
    <property type="entry name" value="HYPOTHETICAL MEMBRANE PROTEIN, CONSERVED"/>
    <property type="match status" value="1"/>
</dbReference>
<dbReference type="GO" id="GO:0046872">
    <property type="term" value="F:metal ion binding"/>
    <property type="evidence" value="ECO:0007669"/>
    <property type="project" value="InterPro"/>
</dbReference>